<dbReference type="AlphaFoldDB" id="A0A3B0VS19"/>
<reference evidence="1" key="1">
    <citation type="submission" date="2018-06" db="EMBL/GenBank/DDBJ databases">
        <authorList>
            <person name="Zhirakovskaya E."/>
        </authorList>
    </citation>
    <scope>NUCLEOTIDE SEQUENCE</scope>
</reference>
<name>A0A3B0VS19_9ZZZZ</name>
<organism evidence="1">
    <name type="scientific">hydrothermal vent metagenome</name>
    <dbReference type="NCBI Taxonomy" id="652676"/>
    <lineage>
        <taxon>unclassified sequences</taxon>
        <taxon>metagenomes</taxon>
        <taxon>ecological metagenomes</taxon>
    </lineage>
</organism>
<gene>
    <name evidence="1" type="ORF">MNBD_GAMMA02-1814</name>
</gene>
<protein>
    <submittedName>
        <fullName evidence="1">Uncharacterized protein</fullName>
    </submittedName>
</protein>
<dbReference type="EMBL" id="UOFA01000280">
    <property type="protein sequence ID" value="VAW46445.1"/>
    <property type="molecule type" value="Genomic_DNA"/>
</dbReference>
<evidence type="ECO:0000313" key="1">
    <source>
        <dbReference type="EMBL" id="VAW46445.1"/>
    </source>
</evidence>
<accession>A0A3B0VS19</accession>
<sequence>MVWFDELNEPLKFLKDVANITPSVWL</sequence>
<proteinExistence type="predicted"/>
<feature type="non-terminal residue" evidence="1">
    <location>
        <position position="26"/>
    </location>
</feature>